<evidence type="ECO:0000256" key="2">
    <source>
        <dbReference type="ARBA" id="ARBA00022801"/>
    </source>
</evidence>
<name>A0ABZ2LUU6_9BACT</name>
<sequence>MSILLVPYHQDERLAGASFPLAPGRAVTTVAPELPQGELWPRLRALYTAVADAVERDIHARADDSRRATPMPIVVSGDCLVSLGIVAGVQRTGADPAIVWFDAHGDMHALHTSTSGYLGGMALRFVLGGHPELAAHHLGLRAIPEERATLVDARDLDPAERDYLATGRVRRCQVDEIRPDILPDGPLVIHFDVDVIDPEELPGLRFPAPHGPSASTVLAAVRRIRDTGRVVAMHVSCPWYVPMGSQNDVRARLLEEAIGG</sequence>
<evidence type="ECO:0000256" key="3">
    <source>
        <dbReference type="ARBA" id="ARBA00023211"/>
    </source>
</evidence>
<dbReference type="InterPro" id="IPR006035">
    <property type="entry name" value="Ureohydrolase"/>
</dbReference>
<dbReference type="Pfam" id="PF00491">
    <property type="entry name" value="Arginase"/>
    <property type="match status" value="1"/>
</dbReference>
<gene>
    <name evidence="5" type="ORF">LZC94_43395</name>
</gene>
<comment type="similarity">
    <text evidence="4">Belongs to the arginase family.</text>
</comment>
<accession>A0ABZ2LUU6</accession>
<dbReference type="PRINTS" id="PR00116">
    <property type="entry name" value="ARGINASE"/>
</dbReference>
<reference evidence="5 6" key="1">
    <citation type="submission" date="2021-12" db="EMBL/GenBank/DDBJ databases">
        <title>Discovery of the Pendulisporaceae a myxobacterial family with distinct sporulation behavior and unique specialized metabolism.</title>
        <authorList>
            <person name="Garcia R."/>
            <person name="Popoff A."/>
            <person name="Bader C.D."/>
            <person name="Loehr J."/>
            <person name="Walesch S."/>
            <person name="Walt C."/>
            <person name="Boldt J."/>
            <person name="Bunk B."/>
            <person name="Haeckl F.J.F.P.J."/>
            <person name="Gunesch A.P."/>
            <person name="Birkelbach J."/>
            <person name="Nuebel U."/>
            <person name="Pietschmann T."/>
            <person name="Bach T."/>
            <person name="Mueller R."/>
        </authorList>
    </citation>
    <scope>NUCLEOTIDE SEQUENCE [LARGE SCALE GENOMIC DNA]</scope>
    <source>
        <strain evidence="5 6">MSr11954</strain>
    </source>
</reference>
<keyword evidence="6" id="KW-1185">Reference proteome</keyword>
<dbReference type="EMBL" id="CP089984">
    <property type="protein sequence ID" value="WXB14658.1"/>
    <property type="molecule type" value="Genomic_DNA"/>
</dbReference>
<dbReference type="PROSITE" id="PS51409">
    <property type="entry name" value="ARGINASE_2"/>
    <property type="match status" value="1"/>
</dbReference>
<evidence type="ECO:0000256" key="4">
    <source>
        <dbReference type="PROSITE-ProRule" id="PRU00742"/>
    </source>
</evidence>
<dbReference type="RefSeq" id="WP_394824282.1">
    <property type="nucleotide sequence ID" value="NZ_CP089984.1"/>
</dbReference>
<evidence type="ECO:0000313" key="6">
    <source>
        <dbReference type="Proteomes" id="UP001370348"/>
    </source>
</evidence>
<keyword evidence="1" id="KW-0479">Metal-binding</keyword>
<dbReference type="CDD" id="cd09999">
    <property type="entry name" value="Arginase-like_1"/>
    <property type="match status" value="1"/>
</dbReference>
<dbReference type="SUPFAM" id="SSF52768">
    <property type="entry name" value="Arginase/deacetylase"/>
    <property type="match status" value="1"/>
</dbReference>
<evidence type="ECO:0000256" key="1">
    <source>
        <dbReference type="ARBA" id="ARBA00022723"/>
    </source>
</evidence>
<dbReference type="PANTHER" id="PTHR43782">
    <property type="entry name" value="ARGINASE"/>
    <property type="match status" value="1"/>
</dbReference>
<dbReference type="PANTHER" id="PTHR43782:SF3">
    <property type="entry name" value="ARGINASE"/>
    <property type="match status" value="1"/>
</dbReference>
<keyword evidence="2" id="KW-0378">Hydrolase</keyword>
<dbReference type="InterPro" id="IPR023696">
    <property type="entry name" value="Ureohydrolase_dom_sf"/>
</dbReference>
<protein>
    <submittedName>
        <fullName evidence="5">Arginase family protein</fullName>
    </submittedName>
</protein>
<organism evidence="5 6">
    <name type="scientific">Pendulispora albinea</name>
    <dbReference type="NCBI Taxonomy" id="2741071"/>
    <lineage>
        <taxon>Bacteria</taxon>
        <taxon>Pseudomonadati</taxon>
        <taxon>Myxococcota</taxon>
        <taxon>Myxococcia</taxon>
        <taxon>Myxococcales</taxon>
        <taxon>Sorangiineae</taxon>
        <taxon>Pendulisporaceae</taxon>
        <taxon>Pendulispora</taxon>
    </lineage>
</organism>
<proteinExistence type="inferred from homology"/>
<evidence type="ECO:0000313" key="5">
    <source>
        <dbReference type="EMBL" id="WXB14658.1"/>
    </source>
</evidence>
<keyword evidence="3" id="KW-0464">Manganese</keyword>
<dbReference type="Gene3D" id="3.40.800.10">
    <property type="entry name" value="Ureohydrolase domain"/>
    <property type="match status" value="1"/>
</dbReference>
<dbReference type="Proteomes" id="UP001370348">
    <property type="component" value="Chromosome"/>
</dbReference>